<accession>A0A1B6KB54</accession>
<proteinExistence type="predicted"/>
<gene>
    <name evidence="1" type="ORF">g.33441</name>
</gene>
<organism evidence="1">
    <name type="scientific">Graphocephala atropunctata</name>
    <dbReference type="NCBI Taxonomy" id="36148"/>
    <lineage>
        <taxon>Eukaryota</taxon>
        <taxon>Metazoa</taxon>
        <taxon>Ecdysozoa</taxon>
        <taxon>Arthropoda</taxon>
        <taxon>Hexapoda</taxon>
        <taxon>Insecta</taxon>
        <taxon>Pterygota</taxon>
        <taxon>Neoptera</taxon>
        <taxon>Paraneoptera</taxon>
        <taxon>Hemiptera</taxon>
        <taxon>Auchenorrhyncha</taxon>
        <taxon>Membracoidea</taxon>
        <taxon>Cicadellidae</taxon>
        <taxon>Cicadellinae</taxon>
        <taxon>Cicadellini</taxon>
        <taxon>Graphocephala</taxon>
    </lineage>
</organism>
<name>A0A1B6KB54_9HEMI</name>
<dbReference type="AlphaFoldDB" id="A0A1B6KB54"/>
<evidence type="ECO:0000313" key="1">
    <source>
        <dbReference type="EMBL" id="JAT08687.1"/>
    </source>
</evidence>
<sequence length="102" mass="11253">TLLQAGQAKIETDLHNGLLYSPYSLSLDMISCALSALTHLQALSRSRINGDVRYTVLHEKLMPIVSELDELVVKPQVQGDLMQLSSKHTLQDPPSTVTRAKL</sequence>
<reference evidence="1" key="1">
    <citation type="submission" date="2015-11" db="EMBL/GenBank/DDBJ databases">
        <title>De novo transcriptome assembly of four potential Pierce s Disease insect vectors from Arizona vineyards.</title>
        <authorList>
            <person name="Tassone E.E."/>
        </authorList>
    </citation>
    <scope>NUCLEOTIDE SEQUENCE</scope>
</reference>
<dbReference type="EMBL" id="GEBQ01031290">
    <property type="protein sequence ID" value="JAT08687.1"/>
    <property type="molecule type" value="Transcribed_RNA"/>
</dbReference>
<feature type="non-terminal residue" evidence="1">
    <location>
        <position position="1"/>
    </location>
</feature>
<protein>
    <submittedName>
        <fullName evidence="1">Uncharacterized protein</fullName>
    </submittedName>
</protein>